<keyword evidence="2" id="KW-1185">Reference proteome</keyword>
<reference evidence="1 2" key="1">
    <citation type="submission" date="2015-03" db="EMBL/GenBank/DDBJ databases">
        <title>Genome assembly of Sandaracinus amylolyticus DSM 53668.</title>
        <authorList>
            <person name="Sharma G."/>
            <person name="Subramanian S."/>
        </authorList>
    </citation>
    <scope>NUCLEOTIDE SEQUENCE [LARGE SCALE GENOMIC DNA]</scope>
    <source>
        <strain evidence="1 2">DSM 53668</strain>
    </source>
</reference>
<dbReference type="Proteomes" id="UP000034883">
    <property type="component" value="Chromosome"/>
</dbReference>
<evidence type="ECO:0000313" key="1">
    <source>
        <dbReference type="EMBL" id="AKF09228.1"/>
    </source>
</evidence>
<organism evidence="1 2">
    <name type="scientific">Sandaracinus amylolyticus</name>
    <dbReference type="NCBI Taxonomy" id="927083"/>
    <lineage>
        <taxon>Bacteria</taxon>
        <taxon>Pseudomonadati</taxon>
        <taxon>Myxococcota</taxon>
        <taxon>Polyangia</taxon>
        <taxon>Polyangiales</taxon>
        <taxon>Sandaracinaceae</taxon>
        <taxon>Sandaracinus</taxon>
    </lineage>
</organism>
<sequence>MAASCGVVLGPTRIPRGEGGGSERGRTAGICGVDGGRRWVGSSLTSSISLVAGSSGCDDGRRAGEGIGG</sequence>
<dbReference type="KEGG" id="samy:DB32_006377"/>
<evidence type="ECO:0000313" key="2">
    <source>
        <dbReference type="Proteomes" id="UP000034883"/>
    </source>
</evidence>
<proteinExistence type="predicted"/>
<gene>
    <name evidence="1" type="ORF">DB32_006377</name>
</gene>
<protein>
    <submittedName>
        <fullName evidence="1">Uncharacterized protein</fullName>
    </submittedName>
</protein>
<dbReference type="EMBL" id="CP011125">
    <property type="protein sequence ID" value="AKF09228.1"/>
    <property type="molecule type" value="Genomic_DNA"/>
</dbReference>
<dbReference type="AlphaFoldDB" id="A0A0F6YLI3"/>
<name>A0A0F6YLI3_9BACT</name>
<accession>A0A0F6YLI3</accession>